<reference evidence="1 2" key="1">
    <citation type="submission" date="2019-05" db="EMBL/GenBank/DDBJ databases">
        <title>Another draft genome of Portunus trituberculatus and its Hox gene families provides insights of decapod evolution.</title>
        <authorList>
            <person name="Jeong J.-H."/>
            <person name="Song I."/>
            <person name="Kim S."/>
            <person name="Choi T."/>
            <person name="Kim D."/>
            <person name="Ryu S."/>
            <person name="Kim W."/>
        </authorList>
    </citation>
    <scope>NUCLEOTIDE SEQUENCE [LARGE SCALE GENOMIC DNA]</scope>
    <source>
        <tissue evidence="1">Muscle</tissue>
    </source>
</reference>
<evidence type="ECO:0000313" key="1">
    <source>
        <dbReference type="EMBL" id="MPC60801.1"/>
    </source>
</evidence>
<dbReference type="EMBL" id="VSRR010017919">
    <property type="protein sequence ID" value="MPC60801.1"/>
    <property type="molecule type" value="Genomic_DNA"/>
</dbReference>
<proteinExistence type="predicted"/>
<keyword evidence="2" id="KW-1185">Reference proteome</keyword>
<evidence type="ECO:0000313" key="2">
    <source>
        <dbReference type="Proteomes" id="UP000324222"/>
    </source>
</evidence>
<accession>A0A5B7GKX9</accession>
<comment type="caution">
    <text evidence="1">The sequence shown here is derived from an EMBL/GenBank/DDBJ whole genome shotgun (WGS) entry which is preliminary data.</text>
</comment>
<name>A0A5B7GKX9_PORTR</name>
<organism evidence="1 2">
    <name type="scientific">Portunus trituberculatus</name>
    <name type="common">Swimming crab</name>
    <name type="synonym">Neptunus trituberculatus</name>
    <dbReference type="NCBI Taxonomy" id="210409"/>
    <lineage>
        <taxon>Eukaryota</taxon>
        <taxon>Metazoa</taxon>
        <taxon>Ecdysozoa</taxon>
        <taxon>Arthropoda</taxon>
        <taxon>Crustacea</taxon>
        <taxon>Multicrustacea</taxon>
        <taxon>Malacostraca</taxon>
        <taxon>Eumalacostraca</taxon>
        <taxon>Eucarida</taxon>
        <taxon>Decapoda</taxon>
        <taxon>Pleocyemata</taxon>
        <taxon>Brachyura</taxon>
        <taxon>Eubrachyura</taxon>
        <taxon>Portunoidea</taxon>
        <taxon>Portunidae</taxon>
        <taxon>Portuninae</taxon>
        <taxon>Portunus</taxon>
    </lineage>
</organism>
<sequence length="138" mass="14800">MNPPAINLAVRSSNGAKQEAKFVNTVAATLWPHYGDSARSSPWVQQVNCQALGHWRDKTSLSCPLVLLQGNRGQGKGVREGSCRTKSVLVVETPVDAVRGLRRGEGSTAAHQFTAHHLSISQSALPLSSLSCSRLVSR</sequence>
<protein>
    <submittedName>
        <fullName evidence="1">Uncharacterized protein</fullName>
    </submittedName>
</protein>
<dbReference type="AlphaFoldDB" id="A0A5B7GKX9"/>
<gene>
    <name evidence="1" type="ORF">E2C01_054858</name>
</gene>
<dbReference type="Proteomes" id="UP000324222">
    <property type="component" value="Unassembled WGS sequence"/>
</dbReference>